<accession>A0A2D2W2X9</accession>
<keyword evidence="2" id="KW-1185">Reference proteome</keyword>
<dbReference type="EMBL" id="MG208881">
    <property type="protein sequence ID" value="ATS92497.1"/>
    <property type="molecule type" value="Genomic_DNA"/>
</dbReference>
<protein>
    <submittedName>
        <fullName evidence="1">Uncharacterized protein</fullName>
    </submittedName>
</protein>
<proteinExistence type="predicted"/>
<reference evidence="1 2" key="1">
    <citation type="submission" date="2017-10" db="EMBL/GenBank/DDBJ databases">
        <title>St11Ph5, a novel member of G7CVirus Podoviridae family.</title>
        <authorList>
            <person name="Kulikov E.E."/>
            <person name="Golomidova A.K."/>
            <person name="Letarov A.V."/>
            <person name="Babenko V.V."/>
            <person name="Kostryukova E.S."/>
        </authorList>
    </citation>
    <scope>NUCLEOTIDE SEQUENCE [LARGE SCALE GENOMIC DNA]</scope>
</reference>
<evidence type="ECO:0000313" key="1">
    <source>
        <dbReference type="EMBL" id="ATS92497.1"/>
    </source>
</evidence>
<evidence type="ECO:0000313" key="2">
    <source>
        <dbReference type="Proteomes" id="UP000240794"/>
    </source>
</evidence>
<name>A0A2D2W2X9_9CAUD</name>
<organism evidence="1 2">
    <name type="scientific">Escherichia phage St11Ph5</name>
    <dbReference type="NCBI Taxonomy" id="2047765"/>
    <lineage>
        <taxon>Viruses</taxon>
        <taxon>Duplodnaviria</taxon>
        <taxon>Heunggongvirae</taxon>
        <taxon>Uroviricota</taxon>
        <taxon>Caudoviricetes</taxon>
        <taxon>Schitoviridae</taxon>
        <taxon>Enquatrovirinae</taxon>
        <taxon>Gamaleyavirus</taxon>
        <taxon>Gamaleyavirus St11ph5</taxon>
    </lineage>
</organism>
<sequence length="69" mass="7740">MSVFQVTHATSDVRLTINAANVIAVEQIPQSDHARVIFVDNNYIETKETYRSVRNYLKKALASASKDAE</sequence>
<dbReference type="Proteomes" id="UP000240794">
    <property type="component" value="Segment"/>
</dbReference>
<gene>
    <name evidence="1" type="ORF">St11Ph5_00034</name>
</gene>